<sequence>MSKKAAVDHFTPYFLIRMADLPQDMLDSYPLTGLGFSKFDL</sequence>
<dbReference type="STRING" id="686796.SAMN04488104_101812"/>
<protein>
    <submittedName>
        <fullName evidence="1">Uncharacterized protein</fullName>
    </submittedName>
</protein>
<dbReference type="EMBL" id="FNAC01000018">
    <property type="protein sequence ID" value="SDD18649.1"/>
    <property type="molecule type" value="Genomic_DNA"/>
</dbReference>
<dbReference type="AlphaFoldDB" id="A0A1G6SP44"/>
<reference evidence="2" key="1">
    <citation type="submission" date="2016-10" db="EMBL/GenBank/DDBJ databases">
        <authorList>
            <person name="Varghese N."/>
            <person name="Submissions S."/>
        </authorList>
    </citation>
    <scope>NUCLEOTIDE SEQUENCE [LARGE SCALE GENOMIC DNA]</scope>
    <source>
        <strain evidence="2">DSM 23095</strain>
    </source>
</reference>
<proteinExistence type="predicted"/>
<evidence type="ECO:0000313" key="1">
    <source>
        <dbReference type="EMBL" id="SDD18649.1"/>
    </source>
</evidence>
<gene>
    <name evidence="1" type="ORF">SAMN04488104_101812</name>
</gene>
<organism evidence="1 2">
    <name type="scientific">Algoriphagus faecimaris</name>
    <dbReference type="NCBI Taxonomy" id="686796"/>
    <lineage>
        <taxon>Bacteria</taxon>
        <taxon>Pseudomonadati</taxon>
        <taxon>Bacteroidota</taxon>
        <taxon>Cytophagia</taxon>
        <taxon>Cytophagales</taxon>
        <taxon>Cyclobacteriaceae</taxon>
        <taxon>Algoriphagus</taxon>
    </lineage>
</organism>
<accession>A0A1G6SP44</accession>
<dbReference type="Proteomes" id="UP000199060">
    <property type="component" value="Unassembled WGS sequence"/>
</dbReference>
<keyword evidence="2" id="KW-1185">Reference proteome</keyword>
<evidence type="ECO:0000313" key="2">
    <source>
        <dbReference type="Proteomes" id="UP000199060"/>
    </source>
</evidence>
<name>A0A1G6SP44_9BACT</name>